<gene>
    <name evidence="1" type="ORF">H9X91_02190</name>
</gene>
<dbReference type="RefSeq" id="WP_204802033.1">
    <property type="nucleotide sequence ID" value="NZ_JACSNX010000001.1"/>
</dbReference>
<organism evidence="1 2">
    <name type="scientific">Oscillibacter valericigenes</name>
    <dbReference type="NCBI Taxonomy" id="351091"/>
    <lineage>
        <taxon>Bacteria</taxon>
        <taxon>Bacillati</taxon>
        <taxon>Bacillota</taxon>
        <taxon>Clostridia</taxon>
        <taxon>Eubacteriales</taxon>
        <taxon>Oscillospiraceae</taxon>
        <taxon>Oscillibacter</taxon>
    </lineage>
</organism>
<keyword evidence="2" id="KW-1185">Reference proteome</keyword>
<dbReference type="Proteomes" id="UP000719500">
    <property type="component" value="Unassembled WGS sequence"/>
</dbReference>
<evidence type="ECO:0000313" key="2">
    <source>
        <dbReference type="Proteomes" id="UP000719500"/>
    </source>
</evidence>
<accession>A0ABS2FRL5</accession>
<name>A0ABS2FRL5_9FIRM</name>
<proteinExistence type="predicted"/>
<protein>
    <submittedName>
        <fullName evidence="1">Uncharacterized protein</fullName>
    </submittedName>
</protein>
<evidence type="ECO:0000313" key="1">
    <source>
        <dbReference type="EMBL" id="MBM6850247.1"/>
    </source>
</evidence>
<comment type="caution">
    <text evidence="1">The sequence shown here is derived from an EMBL/GenBank/DDBJ whole genome shotgun (WGS) entry which is preliminary data.</text>
</comment>
<sequence length="134" mass="14125">MAEPEKKWRISPGKGLLLALLLAVALLAALGKFTRPDRTGDYPAAIMVDGTVYLVSVNPLPAGTVDEAEITGCVDSYTETFPEKDGQQNFSREAALPYAPAEGGLALLHDGAWYLCVPAQVDGDGVLLPGGDRP</sequence>
<reference evidence="1 2" key="1">
    <citation type="journal article" date="2021" name="Sci. Rep.">
        <title>The distribution of antibiotic resistance genes in chicken gut microbiota commensals.</title>
        <authorList>
            <person name="Juricova H."/>
            <person name="Matiasovicova J."/>
            <person name="Kubasova T."/>
            <person name="Cejkova D."/>
            <person name="Rychlik I."/>
        </authorList>
    </citation>
    <scope>NUCLEOTIDE SEQUENCE [LARGE SCALE GENOMIC DNA]</scope>
    <source>
        <strain evidence="1 2">An411</strain>
    </source>
</reference>
<dbReference type="EMBL" id="JACSNX010000001">
    <property type="protein sequence ID" value="MBM6850247.1"/>
    <property type="molecule type" value="Genomic_DNA"/>
</dbReference>